<dbReference type="Pfam" id="PF01126">
    <property type="entry name" value="Heme_oxygenase"/>
    <property type="match status" value="1"/>
</dbReference>
<dbReference type="STRING" id="183763.LP52_16275"/>
<keyword evidence="3 5" id="KW-0408">Iron</keyword>
<dbReference type="PANTHER" id="PTHR10720">
    <property type="entry name" value="HEME OXYGENASE"/>
    <property type="match status" value="1"/>
</dbReference>
<keyword evidence="7" id="KW-1185">Reference proteome</keyword>
<dbReference type="Gene3D" id="1.20.910.10">
    <property type="entry name" value="Heme oxygenase-like"/>
    <property type="match status" value="1"/>
</dbReference>
<dbReference type="AlphaFoldDB" id="A0A0C2G3W1"/>
<evidence type="ECO:0000256" key="1">
    <source>
        <dbReference type="ARBA" id="ARBA00022617"/>
    </source>
</evidence>
<accession>A0A0C2G3W1</accession>
<dbReference type="Proteomes" id="UP000031675">
    <property type="component" value="Unassembled WGS sequence"/>
</dbReference>
<sequence>MKRATWSAHEDAEQHGFSRALLEGALPRESYAAMVAQHYFAYAALEEVGRSLAADPVAGRVVHPELFRVPALERDLTALYGADWRERIAPTAPTRAYTERIERTAEDPAGYVAHHYTRYLGDLSGGQFIRRVAERAYGLDQRGGTAFYDFSALGSLPRFKARYRAQLDALELELDAAAREHVVDETRLAYRLNMAVLADLGASFAADAAV</sequence>
<evidence type="ECO:0000256" key="2">
    <source>
        <dbReference type="ARBA" id="ARBA00022723"/>
    </source>
</evidence>
<name>A0A0C2G3W1_9ACTN</name>
<evidence type="ECO:0000256" key="4">
    <source>
        <dbReference type="PIRSR" id="PIRSR000343-1"/>
    </source>
</evidence>
<dbReference type="GO" id="GO:0042167">
    <property type="term" value="P:heme catabolic process"/>
    <property type="evidence" value="ECO:0007669"/>
    <property type="project" value="TreeGrafter"/>
</dbReference>
<feature type="binding site" description="axial binding residue" evidence="5">
    <location>
        <position position="9"/>
    </location>
    <ligand>
        <name>heme b</name>
        <dbReference type="ChEBI" id="CHEBI:60344"/>
    </ligand>
    <ligandPart>
        <name>Fe</name>
        <dbReference type="ChEBI" id="CHEBI:18248"/>
    </ligandPart>
</feature>
<keyword evidence="2 5" id="KW-0479">Metal-binding</keyword>
<dbReference type="GO" id="GO:0004392">
    <property type="term" value="F:heme oxygenase (decyclizing) activity"/>
    <property type="evidence" value="ECO:0007669"/>
    <property type="project" value="InterPro"/>
</dbReference>
<dbReference type="GO" id="GO:0006788">
    <property type="term" value="P:heme oxidation"/>
    <property type="evidence" value="ECO:0007669"/>
    <property type="project" value="InterPro"/>
</dbReference>
<gene>
    <name evidence="6" type="ORF">LP52_16275</name>
</gene>
<evidence type="ECO:0000313" key="6">
    <source>
        <dbReference type="EMBL" id="KIH97963.1"/>
    </source>
</evidence>
<dbReference type="GO" id="GO:0046872">
    <property type="term" value="F:metal ion binding"/>
    <property type="evidence" value="ECO:0007669"/>
    <property type="project" value="UniProtKB-KW"/>
</dbReference>
<feature type="binding site" evidence="4">
    <location>
        <position position="2"/>
    </location>
    <ligand>
        <name>heme b</name>
        <dbReference type="ChEBI" id="CHEBI:60344"/>
    </ligand>
</feature>
<feature type="binding site" evidence="4">
    <location>
        <position position="116"/>
    </location>
    <ligand>
        <name>heme b</name>
        <dbReference type="ChEBI" id="CHEBI:60344"/>
    </ligand>
</feature>
<proteinExistence type="predicted"/>
<dbReference type="GO" id="GO:0020037">
    <property type="term" value="F:heme binding"/>
    <property type="evidence" value="ECO:0007669"/>
    <property type="project" value="TreeGrafter"/>
</dbReference>
<dbReference type="PANTHER" id="PTHR10720:SF0">
    <property type="entry name" value="HEME OXYGENASE"/>
    <property type="match status" value="1"/>
</dbReference>
<dbReference type="PRINTS" id="PR00088">
    <property type="entry name" value="HAEMOXYGNASE"/>
</dbReference>
<protein>
    <submittedName>
        <fullName evidence="6">Heme oxygenase</fullName>
    </submittedName>
</protein>
<evidence type="ECO:0000256" key="3">
    <source>
        <dbReference type="ARBA" id="ARBA00023004"/>
    </source>
</evidence>
<evidence type="ECO:0000256" key="5">
    <source>
        <dbReference type="PIRSR" id="PIRSR000343-2"/>
    </source>
</evidence>
<feature type="binding site" evidence="4">
    <location>
        <position position="164"/>
    </location>
    <ligand>
        <name>heme b</name>
        <dbReference type="ChEBI" id="CHEBI:60344"/>
    </ligand>
</feature>
<dbReference type="InterPro" id="IPR002051">
    <property type="entry name" value="Haem_Oase"/>
</dbReference>
<dbReference type="GO" id="GO:0006979">
    <property type="term" value="P:response to oxidative stress"/>
    <property type="evidence" value="ECO:0007669"/>
    <property type="project" value="TreeGrafter"/>
</dbReference>
<dbReference type="InterPro" id="IPR016053">
    <property type="entry name" value="Haem_Oase-like"/>
</dbReference>
<dbReference type="InterPro" id="IPR016084">
    <property type="entry name" value="Haem_Oase-like_multi-hlx"/>
</dbReference>
<dbReference type="PIRSF" id="PIRSF000343">
    <property type="entry name" value="Haem_Oase"/>
    <property type="match status" value="1"/>
</dbReference>
<reference evidence="7" key="1">
    <citation type="journal article" date="2015" name="Chem. Biol.">
        <title>Structure, bioactivity, and resistance mechanism of streptomonomicin, an unusual lasso Peptide from an understudied halophilic actinomycete.</title>
        <authorList>
            <person name="Metelev M."/>
            <person name="Tietz J.I."/>
            <person name="Melby J.O."/>
            <person name="Blair P.M."/>
            <person name="Zhu L."/>
            <person name="Livnat I."/>
            <person name="Severinov K."/>
            <person name="Mitchell D.A."/>
        </authorList>
    </citation>
    <scope>NUCLEOTIDE SEQUENCE [LARGE SCALE GENOMIC DNA]</scope>
    <source>
        <strain evidence="7">YIM 90003</strain>
    </source>
</reference>
<evidence type="ECO:0000313" key="7">
    <source>
        <dbReference type="Proteomes" id="UP000031675"/>
    </source>
</evidence>
<organism evidence="6 7">
    <name type="scientific">Streptomonospora alba</name>
    <dbReference type="NCBI Taxonomy" id="183763"/>
    <lineage>
        <taxon>Bacteria</taxon>
        <taxon>Bacillati</taxon>
        <taxon>Actinomycetota</taxon>
        <taxon>Actinomycetes</taxon>
        <taxon>Streptosporangiales</taxon>
        <taxon>Nocardiopsidaceae</taxon>
        <taxon>Streptomonospora</taxon>
    </lineage>
</organism>
<comment type="caution">
    <text evidence="6">The sequence shown here is derived from an EMBL/GenBank/DDBJ whole genome shotgun (WGS) entry which is preliminary data.</text>
</comment>
<keyword evidence="1 4" id="KW-0349">Heme</keyword>
<dbReference type="CDD" id="cd19165">
    <property type="entry name" value="HemeO"/>
    <property type="match status" value="1"/>
</dbReference>
<dbReference type="EMBL" id="JROO01000031">
    <property type="protein sequence ID" value="KIH97963.1"/>
    <property type="molecule type" value="Genomic_DNA"/>
</dbReference>
<dbReference type="SUPFAM" id="SSF48613">
    <property type="entry name" value="Heme oxygenase-like"/>
    <property type="match status" value="1"/>
</dbReference>